<reference evidence="1" key="1">
    <citation type="submission" date="2023-10" db="EMBL/GenBank/DDBJ databases">
        <title>Genome assembly of Pristionchus species.</title>
        <authorList>
            <person name="Yoshida K."/>
            <person name="Sommer R.J."/>
        </authorList>
    </citation>
    <scope>NUCLEOTIDE SEQUENCE</scope>
    <source>
        <strain evidence="1">RS5133</strain>
    </source>
</reference>
<dbReference type="EMBL" id="BTSY01000001">
    <property type="protein sequence ID" value="GMT12557.1"/>
    <property type="molecule type" value="Genomic_DNA"/>
</dbReference>
<dbReference type="PANTHER" id="PTHR22898:SF3">
    <property type="entry name" value="ALPHA-1,2-FUCOSYLTRANSFERASE-RELATED"/>
    <property type="match status" value="1"/>
</dbReference>
<feature type="non-terminal residue" evidence="1">
    <location>
        <position position="174"/>
    </location>
</feature>
<dbReference type="AlphaFoldDB" id="A0AAV5V150"/>
<organism evidence="1 2">
    <name type="scientific">Pristionchus fissidentatus</name>
    <dbReference type="NCBI Taxonomy" id="1538716"/>
    <lineage>
        <taxon>Eukaryota</taxon>
        <taxon>Metazoa</taxon>
        <taxon>Ecdysozoa</taxon>
        <taxon>Nematoda</taxon>
        <taxon>Chromadorea</taxon>
        <taxon>Rhabditida</taxon>
        <taxon>Rhabditina</taxon>
        <taxon>Diplogasteromorpha</taxon>
        <taxon>Diplogasteroidea</taxon>
        <taxon>Neodiplogasteridae</taxon>
        <taxon>Pristionchus</taxon>
    </lineage>
</organism>
<feature type="non-terminal residue" evidence="1">
    <location>
        <position position="1"/>
    </location>
</feature>
<keyword evidence="2" id="KW-1185">Reference proteome</keyword>
<evidence type="ECO:0000313" key="1">
    <source>
        <dbReference type="EMBL" id="GMT12557.1"/>
    </source>
</evidence>
<proteinExistence type="predicted"/>
<dbReference type="PANTHER" id="PTHR22898">
    <property type="entry name" value="UNCHARACTERIZED GLYCOSOL TRANSFERASE-RELATED"/>
    <property type="match status" value="1"/>
</dbReference>
<evidence type="ECO:0000313" key="2">
    <source>
        <dbReference type="Proteomes" id="UP001432322"/>
    </source>
</evidence>
<name>A0AAV5V150_9BILA</name>
<protein>
    <submittedName>
        <fullName evidence="1">Uncharacterized protein</fullName>
    </submittedName>
</protein>
<accession>A0AAV5V150</accession>
<sequence length="174" mass="20393">RMYGSERFLLVNLFAFSDNSGLGNLVFELMGSIALARKLKRTLIVEKTAYEKMQQKYGELSNIMTETSWNISNEVISFSKVFDYNYFHCCRYNTAVDRLDDYSDPVISVKAKYLQSFKYFRNLNLSEIRWLLGVDDNLRSIARDKLIDPAKLAKFDHKLCVHSRRGDFLHSYEQ</sequence>
<dbReference type="InterPro" id="IPR052501">
    <property type="entry name" value="Alpha-1-2_FucT"/>
</dbReference>
<gene>
    <name evidence="1" type="ORF">PFISCL1PPCAC_3854</name>
</gene>
<comment type="caution">
    <text evidence="1">The sequence shown here is derived from an EMBL/GenBank/DDBJ whole genome shotgun (WGS) entry which is preliminary data.</text>
</comment>
<dbReference type="Proteomes" id="UP001432322">
    <property type="component" value="Unassembled WGS sequence"/>
</dbReference>